<accession>A0ABS8UGC6</accession>
<dbReference type="RefSeq" id="WP_232137172.1">
    <property type="nucleotide sequence ID" value="NZ_CP089507.1"/>
</dbReference>
<proteinExistence type="predicted"/>
<organism evidence="1 2">
    <name type="scientific">Luteimonas fraxinea</name>
    <dbReference type="NCBI Taxonomy" id="2901869"/>
    <lineage>
        <taxon>Bacteria</taxon>
        <taxon>Pseudomonadati</taxon>
        <taxon>Pseudomonadota</taxon>
        <taxon>Gammaproteobacteria</taxon>
        <taxon>Lysobacterales</taxon>
        <taxon>Lysobacteraceae</taxon>
        <taxon>Luteimonas</taxon>
    </lineage>
</organism>
<dbReference type="EMBL" id="JAJQKU010000004">
    <property type="protein sequence ID" value="MCD9098017.1"/>
    <property type="molecule type" value="Genomic_DNA"/>
</dbReference>
<evidence type="ECO:0000313" key="1">
    <source>
        <dbReference type="EMBL" id="MCD9098017.1"/>
    </source>
</evidence>
<keyword evidence="2" id="KW-1185">Reference proteome</keyword>
<comment type="caution">
    <text evidence="1">The sequence shown here is derived from an EMBL/GenBank/DDBJ whole genome shotgun (WGS) entry which is preliminary data.</text>
</comment>
<gene>
    <name evidence="1" type="ORF">LTT95_13820</name>
</gene>
<protein>
    <submittedName>
        <fullName evidence="1">Uncharacterized protein</fullName>
    </submittedName>
</protein>
<dbReference type="Proteomes" id="UP001430360">
    <property type="component" value="Unassembled WGS sequence"/>
</dbReference>
<evidence type="ECO:0000313" key="2">
    <source>
        <dbReference type="Proteomes" id="UP001430360"/>
    </source>
</evidence>
<sequence>MEHELVQNAPKELVDRGGAGYAEEKSFPGGHFETIEIAGCGQSLGLLKAMFGGQALSCSDVQTCSLLGHQVGSALGAGLSRSETTKEDESILLRLTKRLALRIRDAIRSSPISGYRS</sequence>
<reference evidence="1" key="2">
    <citation type="journal article" date="2022" name="Syst. Appl. Microbiol.">
        <title>Physiological and genomic characterisation of Luteimonas fraxinea sp. nov., a bacterial species associated with trees tolerant to ash dieback.</title>
        <authorList>
            <person name="Ulrich K."/>
            <person name="Becker R."/>
            <person name="Behrendt U."/>
            <person name="Kube M."/>
            <person name="Schneck V."/>
            <person name="Ulrich A."/>
        </authorList>
    </citation>
    <scope>NUCLEOTIDE SEQUENCE</scope>
    <source>
        <strain evidence="1">A1P009</strain>
    </source>
</reference>
<name>A0ABS8UGC6_9GAMM</name>
<reference evidence="1" key="1">
    <citation type="submission" date="2021-12" db="EMBL/GenBank/DDBJ databases">
        <authorList>
            <person name="Ulrich A."/>
        </authorList>
    </citation>
    <scope>NUCLEOTIDE SEQUENCE</scope>
    <source>
        <strain evidence="1">A1P009</strain>
    </source>
</reference>